<sequence>MLFGALIGLLLPQPEFESLNLDPLNRFSEPQLRLDLRSRSGPIMIMVDYKIAQDDVPAFLAAMTLRRRIRIRDGARQWALLRDLENPELWTESYHVPTWVEYVRHNQRRTQADAEVSERLLALHCGTTPPVVHRMIERQTVPVHDDMPLKTHLDLT</sequence>
<keyword evidence="1" id="KW-0813">Transport</keyword>
<evidence type="ECO:0000313" key="3">
    <source>
        <dbReference type="EMBL" id="AAL54176.1"/>
    </source>
</evidence>
<dbReference type="KEGG" id="bme:BMEII0934"/>
<keyword evidence="2" id="KW-1003">Cell membrane</keyword>
<accession>Q8YBG6</accession>
<dbReference type="EMBL" id="AE008918">
    <property type="protein sequence ID" value="AAL54176.1"/>
    <property type="molecule type" value="Genomic_DNA"/>
</dbReference>
<proteinExistence type="predicted"/>
<evidence type="ECO:0000313" key="4">
    <source>
        <dbReference type="Proteomes" id="UP000000419"/>
    </source>
</evidence>
<dbReference type="InterPro" id="IPR010290">
    <property type="entry name" value="TM_effector"/>
</dbReference>
<keyword evidence="4" id="KW-1185">Reference proteome</keyword>
<dbReference type="AlphaFoldDB" id="Q8YBG6"/>
<gene>
    <name evidence="3" type="ordered locus">BMEII0934</name>
</gene>
<reference evidence="3 4" key="1">
    <citation type="journal article" date="2002" name="Proc. Natl. Acad. Sci. U.S.A.">
        <title>The genome sequence of the facultative intracellular pathogen Brucella melitensis.</title>
        <authorList>
            <person name="DelVecchio V.G."/>
            <person name="Kapatral V."/>
            <person name="Redkar R.J."/>
            <person name="Patra G."/>
            <person name="Mujer C."/>
            <person name="Los T."/>
            <person name="Ivanova N."/>
            <person name="Anderson I."/>
            <person name="Bhattacharyya A."/>
            <person name="Lykidis A."/>
            <person name="Reznik G."/>
            <person name="Jablonski L."/>
            <person name="Larsen N."/>
            <person name="D'Souza M."/>
            <person name="Bernal A."/>
            <person name="Mazur M."/>
            <person name="Goltsman E."/>
            <person name="Selkov E."/>
            <person name="Elzer P.H."/>
            <person name="Hagius S."/>
            <person name="O'Callaghan D."/>
            <person name="Letesson J.J."/>
            <person name="Haselkorn R."/>
            <person name="Kyrpides N."/>
            <person name="Overbeek R."/>
        </authorList>
    </citation>
    <scope>NUCLEOTIDE SEQUENCE [LARGE SCALE GENOMIC DNA]</scope>
    <source>
        <strain evidence="4">ATCC 23456 / CCUG 17765 / NCTC 10094 / 16M</strain>
    </source>
</reference>
<name>Q8YBG6_BRUME</name>
<dbReference type="Proteomes" id="UP000000419">
    <property type="component" value="Chromosome II"/>
</dbReference>
<dbReference type="PIR" id="AE3626">
    <property type="entry name" value="AE3626"/>
</dbReference>
<protein>
    <submittedName>
        <fullName evidence="3">Nickel resistance protein</fullName>
    </submittedName>
</protein>
<organism evidence="3 4">
    <name type="scientific">Brucella melitensis biotype 1 (strain ATCC 23456 / CCUG 17765 / NCTC 10094 / 16M)</name>
    <dbReference type="NCBI Taxonomy" id="224914"/>
    <lineage>
        <taxon>Bacteria</taxon>
        <taxon>Pseudomonadati</taxon>
        <taxon>Pseudomonadota</taxon>
        <taxon>Alphaproteobacteria</taxon>
        <taxon>Hyphomicrobiales</taxon>
        <taxon>Brucellaceae</taxon>
        <taxon>Brucella/Ochrobactrum group</taxon>
        <taxon>Brucella</taxon>
    </lineage>
</organism>
<evidence type="ECO:0000256" key="2">
    <source>
        <dbReference type="ARBA" id="ARBA00022475"/>
    </source>
</evidence>
<dbReference type="eggNOG" id="COG0477">
    <property type="taxonomic scope" value="Bacteria"/>
</dbReference>
<dbReference type="Pfam" id="PF05977">
    <property type="entry name" value="MFS_3"/>
    <property type="match status" value="1"/>
</dbReference>
<keyword evidence="2" id="KW-0472">Membrane</keyword>
<evidence type="ECO:0000256" key="1">
    <source>
        <dbReference type="ARBA" id="ARBA00022448"/>
    </source>
</evidence>